<evidence type="ECO:0000256" key="2">
    <source>
        <dbReference type="ARBA" id="ARBA00022737"/>
    </source>
</evidence>
<dbReference type="SUPFAM" id="SSF63829">
    <property type="entry name" value="Calcium-dependent phosphotriesterase"/>
    <property type="match status" value="1"/>
</dbReference>
<accession>A0A814S7D9</accession>
<evidence type="ECO:0000313" key="6">
    <source>
        <dbReference type="EMBL" id="CAF1150185.1"/>
    </source>
</evidence>
<evidence type="ECO:0008006" key="8">
    <source>
        <dbReference type="Google" id="ProtNLM"/>
    </source>
</evidence>
<dbReference type="InterPro" id="IPR001258">
    <property type="entry name" value="NHL_repeat"/>
</dbReference>
<gene>
    <name evidence="5" type="ORF">JXQ802_LOCUS21386</name>
    <name evidence="6" type="ORF">PYM288_LOCUS22182</name>
</gene>
<sequence length="403" mass="43830">MSKDLELISSVYSQTCRETSQSGQCSTNKDCGCLSLAASENSGICGFLGIDCTRLDLCQTPGNTCEKLDHVCVHHPQCTNVSVCYPLAMIDQRLCPPIDATPSPSIPDDGICATATWSQQGVTVAGGYSWGNGLNQLSYPMGIFIDTNQTIYIADTNNARIVKWTKGATFGRIVAGGFGAGGGTAQLYGPMDVVVDKSETIYITDTMNNRVQKWNRNAQIGETIIVAQRPIGIALDDEESLYVSASYWSKDLLKLRKGDKQGTVIASNLPELFYLFVHQNRSIYAADTSNGRILKIDEGKSQVSIVVGELQNLGVPQLSYPYSVLIDRSGTTYVVEYGNHRVTRWFSGAKAGIVIAGGRGQGHQSDRLNFPTDIAFDLDGNLYVADYGNHRVQKFAIDKKSCQ</sequence>
<dbReference type="Pfam" id="PF01436">
    <property type="entry name" value="NHL"/>
    <property type="match status" value="1"/>
</dbReference>
<evidence type="ECO:0000256" key="4">
    <source>
        <dbReference type="PROSITE-ProRule" id="PRU00504"/>
    </source>
</evidence>
<comment type="caution">
    <text evidence="5">The sequence shown here is derived from an EMBL/GenBank/DDBJ whole genome shotgun (WGS) entry which is preliminary data.</text>
</comment>
<keyword evidence="7" id="KW-1185">Reference proteome</keyword>
<name>A0A814S7D9_9BILA</name>
<proteinExistence type="predicted"/>
<feature type="repeat" description="NHL" evidence="4">
    <location>
        <begin position="357"/>
        <end position="398"/>
    </location>
</feature>
<dbReference type="SUPFAM" id="SSF63825">
    <property type="entry name" value="YWTD domain"/>
    <property type="match status" value="1"/>
</dbReference>
<dbReference type="PROSITE" id="PS51125">
    <property type="entry name" value="NHL"/>
    <property type="match status" value="2"/>
</dbReference>
<dbReference type="Gene3D" id="2.40.10.500">
    <property type="match status" value="1"/>
</dbReference>
<dbReference type="CDD" id="cd05819">
    <property type="entry name" value="NHL"/>
    <property type="match status" value="1"/>
</dbReference>
<dbReference type="Gene3D" id="2.120.10.30">
    <property type="entry name" value="TolB, C-terminal domain"/>
    <property type="match status" value="1"/>
</dbReference>
<feature type="repeat" description="NHL" evidence="4">
    <location>
        <begin position="181"/>
        <end position="217"/>
    </location>
</feature>
<reference evidence="5" key="1">
    <citation type="submission" date="2021-02" db="EMBL/GenBank/DDBJ databases">
        <authorList>
            <person name="Nowell W R."/>
        </authorList>
    </citation>
    <scope>NUCLEOTIDE SEQUENCE</scope>
</reference>
<keyword evidence="2" id="KW-0677">Repeat</keyword>
<dbReference type="Proteomes" id="UP000663854">
    <property type="component" value="Unassembled WGS sequence"/>
</dbReference>
<dbReference type="Proteomes" id="UP000663870">
    <property type="component" value="Unassembled WGS sequence"/>
</dbReference>
<evidence type="ECO:0000313" key="7">
    <source>
        <dbReference type="Proteomes" id="UP000663870"/>
    </source>
</evidence>
<protein>
    <recommendedName>
        <fullName evidence="8">NHL repeat containing protein</fullName>
    </recommendedName>
</protein>
<evidence type="ECO:0000313" key="5">
    <source>
        <dbReference type="EMBL" id="CAF1144288.1"/>
    </source>
</evidence>
<dbReference type="InterPro" id="IPR011042">
    <property type="entry name" value="6-blade_b-propeller_TolB-like"/>
</dbReference>
<keyword evidence="3" id="KW-0325">Glycoprotein</keyword>
<dbReference type="EMBL" id="CAJNOL010000629">
    <property type="protein sequence ID" value="CAF1144288.1"/>
    <property type="molecule type" value="Genomic_DNA"/>
</dbReference>
<dbReference type="AlphaFoldDB" id="A0A814S7D9"/>
<keyword evidence="1" id="KW-0732">Signal</keyword>
<dbReference type="EMBL" id="CAJNOH010000933">
    <property type="protein sequence ID" value="CAF1150185.1"/>
    <property type="molecule type" value="Genomic_DNA"/>
</dbReference>
<evidence type="ECO:0000256" key="1">
    <source>
        <dbReference type="ARBA" id="ARBA00022729"/>
    </source>
</evidence>
<organism evidence="5 7">
    <name type="scientific">Rotaria sordida</name>
    <dbReference type="NCBI Taxonomy" id="392033"/>
    <lineage>
        <taxon>Eukaryota</taxon>
        <taxon>Metazoa</taxon>
        <taxon>Spiralia</taxon>
        <taxon>Gnathifera</taxon>
        <taxon>Rotifera</taxon>
        <taxon>Eurotatoria</taxon>
        <taxon>Bdelloidea</taxon>
        <taxon>Philodinida</taxon>
        <taxon>Philodinidae</taxon>
        <taxon>Rotaria</taxon>
    </lineage>
</organism>
<dbReference type="PANTHER" id="PTHR10680:SF14">
    <property type="entry name" value="PEPTIDYL-GLYCINE ALPHA-AMIDATING MONOOXYGENASE"/>
    <property type="match status" value="1"/>
</dbReference>
<dbReference type="PANTHER" id="PTHR10680">
    <property type="entry name" value="PEPTIDYL-GLYCINE ALPHA-AMIDATING MONOOXYGENASE"/>
    <property type="match status" value="1"/>
</dbReference>
<evidence type="ECO:0000256" key="3">
    <source>
        <dbReference type="ARBA" id="ARBA00023180"/>
    </source>
</evidence>